<dbReference type="Proteomes" id="UP001282474">
    <property type="component" value="Unassembled WGS sequence"/>
</dbReference>
<evidence type="ECO:0000313" key="2">
    <source>
        <dbReference type="EMBL" id="MDX3041052.1"/>
    </source>
</evidence>
<keyword evidence="1" id="KW-0812">Transmembrane</keyword>
<sequence>MRVSFAGYIGRQQGLARSGQPWERLTTRQAVVFFLAFTTVVALMAGLL</sequence>
<dbReference type="RefSeq" id="WP_177262017.1">
    <property type="nucleotide sequence ID" value="NZ_JABXWF010000020.1"/>
</dbReference>
<accession>A0ABU4MWV4</accession>
<feature type="transmembrane region" description="Helical" evidence="1">
    <location>
        <begin position="30"/>
        <end position="47"/>
    </location>
</feature>
<evidence type="ECO:0000256" key="1">
    <source>
        <dbReference type="SAM" id="Phobius"/>
    </source>
</evidence>
<gene>
    <name evidence="2" type="ORF">PV383_28245</name>
</gene>
<protein>
    <recommendedName>
        <fullName evidence="4">Integral membrane protein</fullName>
    </recommendedName>
</protein>
<evidence type="ECO:0008006" key="4">
    <source>
        <dbReference type="Google" id="ProtNLM"/>
    </source>
</evidence>
<keyword evidence="1" id="KW-0472">Membrane</keyword>
<comment type="caution">
    <text evidence="2">The sequence shown here is derived from an EMBL/GenBank/DDBJ whole genome shotgun (WGS) entry which is preliminary data.</text>
</comment>
<dbReference type="EMBL" id="JARAWJ010000024">
    <property type="protein sequence ID" value="MDX3041052.1"/>
    <property type="molecule type" value="Genomic_DNA"/>
</dbReference>
<name>A0ABU4MWV4_9ACTN</name>
<proteinExistence type="predicted"/>
<evidence type="ECO:0000313" key="3">
    <source>
        <dbReference type="Proteomes" id="UP001282474"/>
    </source>
</evidence>
<organism evidence="2 3">
    <name type="scientific">Streptomyces caniscabiei</name>
    <dbReference type="NCBI Taxonomy" id="2746961"/>
    <lineage>
        <taxon>Bacteria</taxon>
        <taxon>Bacillati</taxon>
        <taxon>Actinomycetota</taxon>
        <taxon>Actinomycetes</taxon>
        <taxon>Kitasatosporales</taxon>
        <taxon>Streptomycetaceae</taxon>
        <taxon>Streptomyces</taxon>
    </lineage>
</organism>
<reference evidence="2 3" key="1">
    <citation type="journal article" date="2023" name="Microb. Genom.">
        <title>Mesoterricola silvestris gen. nov., sp. nov., Mesoterricola sediminis sp. nov., Geothrix oryzae sp. nov., Geothrix edaphica sp. nov., Geothrix rubra sp. nov., and Geothrix limicola sp. nov., six novel members of Acidobacteriota isolated from soils.</title>
        <authorList>
            <person name="Weisberg A.J."/>
            <person name="Pearce E."/>
            <person name="Kramer C.G."/>
            <person name="Chang J.H."/>
            <person name="Clarke C.R."/>
        </authorList>
    </citation>
    <scope>NUCLEOTIDE SEQUENCE [LARGE SCALE GENOMIC DNA]</scope>
    <source>
        <strain evidence="2 3">NE20-4-1</strain>
    </source>
</reference>
<keyword evidence="1" id="KW-1133">Transmembrane helix</keyword>
<keyword evidence="3" id="KW-1185">Reference proteome</keyword>